<evidence type="ECO:0000313" key="4">
    <source>
        <dbReference type="EMBL" id="KAJ2743584.1"/>
    </source>
</evidence>
<gene>
    <name evidence="4" type="ORF">GGI19_006682</name>
</gene>
<keyword evidence="2" id="KW-0012">Acyltransferase</keyword>
<evidence type="ECO:0000256" key="2">
    <source>
        <dbReference type="ARBA" id="ARBA00023315"/>
    </source>
</evidence>
<dbReference type="PANTHER" id="PTHR10908:SF0">
    <property type="entry name" value="SEROTONIN N-ACETYLTRANSFERASE"/>
    <property type="match status" value="1"/>
</dbReference>
<evidence type="ECO:0000259" key="3">
    <source>
        <dbReference type="PROSITE" id="PS51186"/>
    </source>
</evidence>
<dbReference type="Pfam" id="PF00583">
    <property type="entry name" value="Acetyltransf_1"/>
    <property type="match status" value="1"/>
</dbReference>
<protein>
    <recommendedName>
        <fullName evidence="3">N-acetyltransferase domain-containing protein</fullName>
    </recommendedName>
</protein>
<sequence>MTTPLNLVFRCLCSISEVHIAHGLESACYSSDEGASLETMLYRYKHAQHLFLGAFNGQTLVGYIMATQASGPLVTHKSMSTHDPLGTTVCIHSVCVSPQWQRQGVASMLLKKYTEMMQDRKGIRRLAMLSRMDLVPLYQRNGYKCLGPSNVTHGK</sequence>
<dbReference type="AlphaFoldDB" id="A0A9W8GQ79"/>
<evidence type="ECO:0000256" key="1">
    <source>
        <dbReference type="ARBA" id="ARBA00022679"/>
    </source>
</evidence>
<dbReference type="SUPFAM" id="SSF55729">
    <property type="entry name" value="Acyl-CoA N-acyltransferases (Nat)"/>
    <property type="match status" value="1"/>
</dbReference>
<dbReference type="InterPro" id="IPR051635">
    <property type="entry name" value="SNAT-like"/>
</dbReference>
<reference evidence="4" key="1">
    <citation type="submission" date="2022-07" db="EMBL/GenBank/DDBJ databases">
        <title>Phylogenomic reconstructions and comparative analyses of Kickxellomycotina fungi.</title>
        <authorList>
            <person name="Reynolds N.K."/>
            <person name="Stajich J.E."/>
            <person name="Barry K."/>
            <person name="Grigoriev I.V."/>
            <person name="Crous P."/>
            <person name="Smith M.E."/>
        </authorList>
    </citation>
    <scope>NUCLEOTIDE SEQUENCE</scope>
    <source>
        <strain evidence="4">BCRC 34297</strain>
    </source>
</reference>
<dbReference type="CDD" id="cd04301">
    <property type="entry name" value="NAT_SF"/>
    <property type="match status" value="1"/>
</dbReference>
<evidence type="ECO:0000313" key="5">
    <source>
        <dbReference type="Proteomes" id="UP001140011"/>
    </source>
</evidence>
<dbReference type="OrthoDB" id="30840at2759"/>
<keyword evidence="1" id="KW-0808">Transferase</keyword>
<dbReference type="InterPro" id="IPR016181">
    <property type="entry name" value="Acyl_CoA_acyltransferase"/>
</dbReference>
<dbReference type="Proteomes" id="UP001140011">
    <property type="component" value="Unassembled WGS sequence"/>
</dbReference>
<comment type="caution">
    <text evidence="4">The sequence shown here is derived from an EMBL/GenBank/DDBJ whole genome shotgun (WGS) entry which is preliminary data.</text>
</comment>
<feature type="domain" description="N-acetyltransferase" evidence="3">
    <location>
        <begin position="7"/>
        <end position="155"/>
    </location>
</feature>
<name>A0A9W8GQ79_9FUNG</name>
<organism evidence="4 5">
    <name type="scientific">Coemansia pectinata</name>
    <dbReference type="NCBI Taxonomy" id="1052879"/>
    <lineage>
        <taxon>Eukaryota</taxon>
        <taxon>Fungi</taxon>
        <taxon>Fungi incertae sedis</taxon>
        <taxon>Zoopagomycota</taxon>
        <taxon>Kickxellomycotina</taxon>
        <taxon>Kickxellomycetes</taxon>
        <taxon>Kickxellales</taxon>
        <taxon>Kickxellaceae</taxon>
        <taxon>Coemansia</taxon>
    </lineage>
</organism>
<dbReference type="PANTHER" id="PTHR10908">
    <property type="entry name" value="SEROTONIN N-ACETYLTRANSFERASE"/>
    <property type="match status" value="1"/>
</dbReference>
<dbReference type="Gene3D" id="3.40.630.30">
    <property type="match status" value="1"/>
</dbReference>
<dbReference type="EMBL" id="JANBUH010001649">
    <property type="protein sequence ID" value="KAJ2743584.1"/>
    <property type="molecule type" value="Genomic_DNA"/>
</dbReference>
<keyword evidence="5" id="KW-1185">Reference proteome</keyword>
<dbReference type="GO" id="GO:0004059">
    <property type="term" value="F:aralkylamine N-acetyltransferase activity"/>
    <property type="evidence" value="ECO:0007669"/>
    <property type="project" value="TreeGrafter"/>
</dbReference>
<dbReference type="InterPro" id="IPR000182">
    <property type="entry name" value="GNAT_dom"/>
</dbReference>
<proteinExistence type="predicted"/>
<dbReference type="PROSITE" id="PS51186">
    <property type="entry name" value="GNAT"/>
    <property type="match status" value="1"/>
</dbReference>
<accession>A0A9W8GQ79</accession>
<dbReference type="GO" id="GO:0005737">
    <property type="term" value="C:cytoplasm"/>
    <property type="evidence" value="ECO:0007669"/>
    <property type="project" value="TreeGrafter"/>
</dbReference>